<keyword evidence="2" id="KW-1185">Reference proteome</keyword>
<accession>A0A1H5R894</accession>
<proteinExistence type="predicted"/>
<sequence>MFDVSNPEPPPGLNDIRSIRGGRPVWVDLARAYPLGEPLGIYPHGIDLQAVVPGDLRMWRRATTGQWVGWCNFKIGGADGAGGSRTSHFVVPNALEPRREGATWIDRRNAP</sequence>
<reference evidence="2" key="1">
    <citation type="submission" date="2016-10" db="EMBL/GenBank/DDBJ databases">
        <authorList>
            <person name="Varghese N."/>
            <person name="Submissions S."/>
        </authorList>
    </citation>
    <scope>NUCLEOTIDE SEQUENCE [LARGE SCALE GENOMIC DNA]</scope>
    <source>
        <strain evidence="2">DSM 44654</strain>
    </source>
</reference>
<dbReference type="RefSeq" id="WP_086681495.1">
    <property type="nucleotide sequence ID" value="NZ_FNUJ01000007.1"/>
</dbReference>
<evidence type="ECO:0000313" key="2">
    <source>
        <dbReference type="Proteomes" id="UP000198878"/>
    </source>
</evidence>
<dbReference type="EMBL" id="FNUJ01000007">
    <property type="protein sequence ID" value="SEF34294.1"/>
    <property type="molecule type" value="Genomic_DNA"/>
</dbReference>
<gene>
    <name evidence="1" type="ORF">SAMN05421837_107308</name>
</gene>
<dbReference type="Proteomes" id="UP000198878">
    <property type="component" value="Unassembled WGS sequence"/>
</dbReference>
<dbReference type="AlphaFoldDB" id="A0A1H5R894"/>
<organism evidence="1 2">
    <name type="scientific">Amycolatopsis pretoriensis</name>
    <dbReference type="NCBI Taxonomy" id="218821"/>
    <lineage>
        <taxon>Bacteria</taxon>
        <taxon>Bacillati</taxon>
        <taxon>Actinomycetota</taxon>
        <taxon>Actinomycetes</taxon>
        <taxon>Pseudonocardiales</taxon>
        <taxon>Pseudonocardiaceae</taxon>
        <taxon>Amycolatopsis</taxon>
    </lineage>
</organism>
<evidence type="ECO:0000313" key="1">
    <source>
        <dbReference type="EMBL" id="SEF34294.1"/>
    </source>
</evidence>
<dbReference type="OrthoDB" id="4377352at2"/>
<name>A0A1H5R894_9PSEU</name>
<protein>
    <submittedName>
        <fullName evidence="1">Uncharacterized protein</fullName>
    </submittedName>
</protein>